<sequence>MAMKLITVIIPVYNVKSYLSKCIESVKKQSYKNLEIILVDDGSDDGSFSICKEFSKKDSRIKLYRTENLGLSHARNVGLDHASGEYIVFVDSDDYIYEDMVKTMISKSENADLVICNYEKISDSNEKVPQDAKLLKDDIWNFKQFWERYYFDGLNVFCCVAWNKLYKRKLFEGLRYPVGKIHEDEYIINDIIRRCDQIKVINDSLYYYVQRKGSIMHRSYKGYFEGAEAFLNRCELFEKFGLTKVLKGNLNCIPSELIMGLDETKCQKNAKLRYSFLRKKYVFFLKKYLKKEFSIKLYLKKYMLMMPTFYSLYAKYKLRKLG</sequence>
<dbReference type="Pfam" id="PF00535">
    <property type="entry name" value="Glycos_transf_2"/>
    <property type="match status" value="1"/>
</dbReference>
<dbReference type="CDD" id="cd00761">
    <property type="entry name" value="Glyco_tranf_GTA_type"/>
    <property type="match status" value="1"/>
</dbReference>
<accession>J2ZKE1</accession>
<reference evidence="2 3" key="1">
    <citation type="submission" date="2012-05" db="EMBL/GenBank/DDBJ databases">
        <title>Complete Genome Sequence of Lactobacillus coryniformis CECT5711.</title>
        <authorList>
            <person name="Rodriguez J.M."/>
        </authorList>
    </citation>
    <scope>NUCLEOTIDE SEQUENCE [LARGE SCALE GENOMIC DNA]</scope>
    <source>
        <strain evidence="3">CECT5711</strain>
    </source>
</reference>
<dbReference type="SUPFAM" id="SSF53448">
    <property type="entry name" value="Nucleotide-diphospho-sugar transferases"/>
    <property type="match status" value="1"/>
</dbReference>
<evidence type="ECO:0000313" key="2">
    <source>
        <dbReference type="EMBL" id="EJN53266.1"/>
    </source>
</evidence>
<name>J2ZKE1_9LACO</name>
<dbReference type="InterPro" id="IPR029044">
    <property type="entry name" value="Nucleotide-diphossugar_trans"/>
</dbReference>
<proteinExistence type="predicted"/>
<gene>
    <name evidence="2" type="ORF">A11Y_166357</name>
</gene>
<evidence type="ECO:0000259" key="1">
    <source>
        <dbReference type="Pfam" id="PF00535"/>
    </source>
</evidence>
<dbReference type="AlphaFoldDB" id="J2ZKE1"/>
<dbReference type="InterPro" id="IPR001173">
    <property type="entry name" value="Glyco_trans_2-like"/>
</dbReference>
<dbReference type="GO" id="GO:0016758">
    <property type="term" value="F:hexosyltransferase activity"/>
    <property type="evidence" value="ECO:0007669"/>
    <property type="project" value="UniProtKB-ARBA"/>
</dbReference>
<dbReference type="PANTHER" id="PTHR22916:SF3">
    <property type="entry name" value="UDP-GLCNAC:BETAGAL BETA-1,3-N-ACETYLGLUCOSAMINYLTRANSFERASE-LIKE PROTEIN 1"/>
    <property type="match status" value="1"/>
</dbReference>
<evidence type="ECO:0000313" key="3">
    <source>
        <dbReference type="Proteomes" id="UP000007271"/>
    </source>
</evidence>
<dbReference type="PATRIC" id="fig|1185325.3.peg.2696"/>
<feature type="domain" description="Glycosyltransferase 2-like" evidence="1">
    <location>
        <begin position="7"/>
        <end position="172"/>
    </location>
</feature>
<dbReference type="Proteomes" id="UP000007271">
    <property type="component" value="Unassembled WGS sequence"/>
</dbReference>
<dbReference type="STRING" id="1185325.A11Y_166357"/>
<dbReference type="PANTHER" id="PTHR22916">
    <property type="entry name" value="GLYCOSYLTRANSFERASE"/>
    <property type="match status" value="1"/>
</dbReference>
<dbReference type="Gene3D" id="3.90.550.10">
    <property type="entry name" value="Spore Coat Polysaccharide Biosynthesis Protein SpsA, Chain A"/>
    <property type="match status" value="1"/>
</dbReference>
<dbReference type="EMBL" id="AKFP01000135">
    <property type="protein sequence ID" value="EJN53266.1"/>
    <property type="molecule type" value="Genomic_DNA"/>
</dbReference>
<comment type="caution">
    <text evidence="2">The sequence shown here is derived from an EMBL/GenBank/DDBJ whole genome shotgun (WGS) entry which is preliminary data.</text>
</comment>
<keyword evidence="2" id="KW-0808">Transferase</keyword>
<organism evidence="2 3">
    <name type="scientific">Loigolactobacillus coryniformis subsp. coryniformis CECT 5711</name>
    <dbReference type="NCBI Taxonomy" id="1185325"/>
    <lineage>
        <taxon>Bacteria</taxon>
        <taxon>Bacillati</taxon>
        <taxon>Bacillota</taxon>
        <taxon>Bacilli</taxon>
        <taxon>Lactobacillales</taxon>
        <taxon>Lactobacillaceae</taxon>
        <taxon>Loigolactobacillus</taxon>
    </lineage>
</organism>
<protein>
    <submittedName>
        <fullName evidence="2">Glycosyltransferase related enzyme</fullName>
    </submittedName>
</protein>